<name>A0AA47P676_MERPO</name>
<evidence type="ECO:0000256" key="1">
    <source>
        <dbReference type="SAM" id="MobiDB-lite"/>
    </source>
</evidence>
<reference evidence="2" key="1">
    <citation type="journal article" date="2023" name="Front. Mar. Sci.">
        <title>A new Merluccius polli reference genome to investigate the effects of global change in West African waters.</title>
        <authorList>
            <person name="Mateo J.L."/>
            <person name="Blanco-Fernandez C."/>
            <person name="Garcia-Vazquez E."/>
            <person name="Machado-Schiaffino G."/>
        </authorList>
    </citation>
    <scope>NUCLEOTIDE SEQUENCE</scope>
    <source>
        <strain evidence="2">C29</strain>
        <tissue evidence="2">Fin</tissue>
    </source>
</reference>
<protein>
    <submittedName>
        <fullName evidence="2">Uncharacterized protein</fullName>
    </submittedName>
</protein>
<proteinExistence type="predicted"/>
<dbReference type="Proteomes" id="UP001174136">
    <property type="component" value="Unassembled WGS sequence"/>
</dbReference>
<organism evidence="2 3">
    <name type="scientific">Merluccius polli</name>
    <name type="common">Benguela hake</name>
    <name type="synonym">Merluccius cadenati</name>
    <dbReference type="NCBI Taxonomy" id="89951"/>
    <lineage>
        <taxon>Eukaryota</taxon>
        <taxon>Metazoa</taxon>
        <taxon>Chordata</taxon>
        <taxon>Craniata</taxon>
        <taxon>Vertebrata</taxon>
        <taxon>Euteleostomi</taxon>
        <taxon>Actinopterygii</taxon>
        <taxon>Neopterygii</taxon>
        <taxon>Teleostei</taxon>
        <taxon>Neoteleostei</taxon>
        <taxon>Acanthomorphata</taxon>
        <taxon>Zeiogadaria</taxon>
        <taxon>Gadariae</taxon>
        <taxon>Gadiformes</taxon>
        <taxon>Gadoidei</taxon>
        <taxon>Merlucciidae</taxon>
        <taxon>Merluccius</taxon>
    </lineage>
</organism>
<accession>A0AA47P676</accession>
<feature type="region of interest" description="Disordered" evidence="1">
    <location>
        <begin position="98"/>
        <end position="145"/>
    </location>
</feature>
<evidence type="ECO:0000313" key="2">
    <source>
        <dbReference type="EMBL" id="KAK0149028.1"/>
    </source>
</evidence>
<keyword evidence="3" id="KW-1185">Reference proteome</keyword>
<comment type="caution">
    <text evidence="2">The sequence shown here is derived from an EMBL/GenBank/DDBJ whole genome shotgun (WGS) entry which is preliminary data.</text>
</comment>
<dbReference type="AlphaFoldDB" id="A0AA47P676"/>
<evidence type="ECO:0000313" key="3">
    <source>
        <dbReference type="Proteomes" id="UP001174136"/>
    </source>
</evidence>
<feature type="compositionally biased region" description="Basic residues" evidence="1">
    <location>
        <begin position="118"/>
        <end position="129"/>
    </location>
</feature>
<sequence>MATVSVIVNSYDAVVQFLAEIDSSGRHTQLRTEATGLLTAVQKNPTSDSLQLWSIQSLPSLTLLTKCYRIKKTDLYSGVKVFLKSALDGVKKLSEFGRSVAPGGPRDASETAAPPPSKRMRQVPTHLKRYGLESTVGQPDRGRETEFKRPFFSTLGIVTGEMNRRFS</sequence>
<gene>
    <name evidence="2" type="ORF">N1851_010532</name>
</gene>
<dbReference type="EMBL" id="JAOPHQ010001939">
    <property type="protein sequence ID" value="KAK0149028.1"/>
    <property type="molecule type" value="Genomic_DNA"/>
</dbReference>